<dbReference type="Proteomes" id="UP000007575">
    <property type="component" value="Plasmid P2"/>
</dbReference>
<dbReference type="PATRIC" id="fig|745776.4.peg.3604"/>
<geneLocation type="plasmid" evidence="2 3">
    <name>P2</name>
</geneLocation>
<dbReference type="EMBL" id="CP002193">
    <property type="protein sequence ID" value="AFD27520.1"/>
    <property type="molecule type" value="Genomic_DNA"/>
</dbReference>
<proteinExistence type="predicted"/>
<evidence type="ECO:0000256" key="1">
    <source>
        <dbReference type="SAM" id="Phobius"/>
    </source>
</evidence>
<organism evidence="2 3">
    <name type="scientific">Deinococcus gobiensis (strain DSM 21396 / JCM 16679 / CGMCC 1.7299 / I-0)</name>
    <dbReference type="NCBI Taxonomy" id="745776"/>
    <lineage>
        <taxon>Bacteria</taxon>
        <taxon>Thermotogati</taxon>
        <taxon>Deinococcota</taxon>
        <taxon>Deinococci</taxon>
        <taxon>Deinococcales</taxon>
        <taxon>Deinococcaceae</taxon>
        <taxon>Deinococcus</taxon>
    </lineage>
</organism>
<sequence>MRPPPRPRFTFPVLSPSRGFLITCALVALPFLAALGWRLSLNSQERAHLHEACQAFVRGSPGWQTRAQIDTQLNQLDLEIRAAAATSYEQVKADFARTLTPDTRQTYRLHALPIYQNLNWRQGVQQFIGQQIRLSSDTLPHSAEGSPALFVQLPFDPGSTNVLQLETPCGRYRQTFFLSLSPEQRAQLVIRTTGPGLAIPEQSLLIDAP</sequence>
<keyword evidence="1" id="KW-0472">Membrane</keyword>
<dbReference type="KEGG" id="dgo:DGo_PB0251"/>
<evidence type="ECO:0000313" key="3">
    <source>
        <dbReference type="Proteomes" id="UP000007575"/>
    </source>
</evidence>
<feature type="transmembrane region" description="Helical" evidence="1">
    <location>
        <begin position="20"/>
        <end position="39"/>
    </location>
</feature>
<keyword evidence="1" id="KW-1133">Transmembrane helix</keyword>
<dbReference type="HOGENOM" id="CLU_1313726_0_0_0"/>
<keyword evidence="2" id="KW-0614">Plasmid</keyword>
<name>H8H1X3_DEIGI</name>
<protein>
    <submittedName>
        <fullName evidence="2">Uncharacterized protein</fullName>
    </submittedName>
</protein>
<dbReference type="RefSeq" id="WP_014686615.1">
    <property type="nucleotide sequence ID" value="NC_017791.1"/>
</dbReference>
<reference evidence="2 3" key="1">
    <citation type="journal article" date="2012" name="PLoS ONE">
        <title>Genome sequence and transcriptome analysis of the radioresistant bacterium Deinococcus gobiensis: insights into the extreme environmental adaptations.</title>
        <authorList>
            <person name="Yuan M."/>
            <person name="Chen M."/>
            <person name="Zhang W."/>
            <person name="Lu W."/>
            <person name="Wang J."/>
            <person name="Yang M."/>
            <person name="Zhao P."/>
            <person name="Tang R."/>
            <person name="Li X."/>
            <person name="Hao Y."/>
            <person name="Zhou Z."/>
            <person name="Zhan Y."/>
            <person name="Yu H."/>
            <person name="Teng C."/>
            <person name="Yan Y."/>
            <person name="Ping S."/>
            <person name="Wang Y."/>
            <person name="Lin M."/>
        </authorList>
    </citation>
    <scope>NUCLEOTIDE SEQUENCE [LARGE SCALE GENOMIC DNA]</scope>
    <source>
        <strain evidence="3">DSM 21396 / JCM 16679 / CGMCC 1.7299 / I-0</strain>
        <plasmid evidence="2">P2</plasmid>
    </source>
</reference>
<keyword evidence="1" id="KW-0812">Transmembrane</keyword>
<keyword evidence="3" id="KW-1185">Reference proteome</keyword>
<dbReference type="AlphaFoldDB" id="H8H1X3"/>
<gene>
    <name evidence="2" type="ordered locus">DGo_PB0251</name>
</gene>
<dbReference type="OrthoDB" id="72851at2"/>
<accession>H8H1X3</accession>
<evidence type="ECO:0000313" key="2">
    <source>
        <dbReference type="EMBL" id="AFD27520.1"/>
    </source>
</evidence>